<organism evidence="5 6">
    <name type="scientific">Massilia aerilata</name>
    <dbReference type="NCBI Taxonomy" id="453817"/>
    <lineage>
        <taxon>Bacteria</taxon>
        <taxon>Pseudomonadati</taxon>
        <taxon>Pseudomonadota</taxon>
        <taxon>Betaproteobacteria</taxon>
        <taxon>Burkholderiales</taxon>
        <taxon>Oxalobacteraceae</taxon>
        <taxon>Telluria group</taxon>
        <taxon>Massilia</taxon>
    </lineage>
</organism>
<dbReference type="InterPro" id="IPR036291">
    <property type="entry name" value="NAD(P)-bd_dom_sf"/>
</dbReference>
<evidence type="ECO:0000256" key="3">
    <source>
        <dbReference type="ARBA" id="ARBA00023027"/>
    </source>
</evidence>
<protein>
    <submittedName>
        <fullName evidence="5">SDR family NAD(P)-dependent oxidoreductase</fullName>
        <ecNumber evidence="5">1.1.1.-</ecNumber>
    </submittedName>
</protein>
<keyword evidence="6" id="KW-1185">Reference proteome</keyword>
<gene>
    <name evidence="5" type="ORF">ACFPO9_19490</name>
</gene>
<dbReference type="GO" id="GO:0016491">
    <property type="term" value="F:oxidoreductase activity"/>
    <property type="evidence" value="ECO:0007669"/>
    <property type="project" value="UniProtKB-KW"/>
</dbReference>
<dbReference type="EMBL" id="JBHSMZ010000016">
    <property type="protein sequence ID" value="MFC5550707.1"/>
    <property type="molecule type" value="Genomic_DNA"/>
</dbReference>
<dbReference type="RefSeq" id="WP_379773722.1">
    <property type="nucleotide sequence ID" value="NZ_JBHSMZ010000016.1"/>
</dbReference>
<dbReference type="SMART" id="SM00822">
    <property type="entry name" value="PKS_KR"/>
    <property type="match status" value="1"/>
</dbReference>
<dbReference type="Gene3D" id="3.40.50.720">
    <property type="entry name" value="NAD(P)-binding Rossmann-like Domain"/>
    <property type="match status" value="1"/>
</dbReference>
<feature type="domain" description="Ketoreductase" evidence="4">
    <location>
        <begin position="6"/>
        <end position="185"/>
    </location>
</feature>
<dbReference type="CDD" id="cd05233">
    <property type="entry name" value="SDR_c"/>
    <property type="match status" value="1"/>
</dbReference>
<dbReference type="SUPFAM" id="SSF51735">
    <property type="entry name" value="NAD(P)-binding Rossmann-fold domains"/>
    <property type="match status" value="1"/>
</dbReference>
<dbReference type="PANTHER" id="PTHR24321">
    <property type="entry name" value="DEHYDROGENASES, SHORT CHAIN"/>
    <property type="match status" value="1"/>
</dbReference>
<dbReference type="Proteomes" id="UP001596086">
    <property type="component" value="Unassembled WGS sequence"/>
</dbReference>
<evidence type="ECO:0000313" key="5">
    <source>
        <dbReference type="EMBL" id="MFC5550707.1"/>
    </source>
</evidence>
<name>A0ABW0S1K4_9BURK</name>
<evidence type="ECO:0000256" key="1">
    <source>
        <dbReference type="ARBA" id="ARBA00006484"/>
    </source>
</evidence>
<evidence type="ECO:0000259" key="4">
    <source>
        <dbReference type="SMART" id="SM00822"/>
    </source>
</evidence>
<proteinExistence type="inferred from homology"/>
<reference evidence="6" key="1">
    <citation type="journal article" date="2019" name="Int. J. Syst. Evol. Microbiol.">
        <title>The Global Catalogue of Microorganisms (GCM) 10K type strain sequencing project: providing services to taxonomists for standard genome sequencing and annotation.</title>
        <authorList>
            <consortium name="The Broad Institute Genomics Platform"/>
            <consortium name="The Broad Institute Genome Sequencing Center for Infectious Disease"/>
            <person name="Wu L."/>
            <person name="Ma J."/>
        </authorList>
    </citation>
    <scope>NUCLEOTIDE SEQUENCE [LARGE SCALE GENOMIC DNA]</scope>
    <source>
        <strain evidence="6">CGMCC 4.5798</strain>
    </source>
</reference>
<dbReference type="InterPro" id="IPR020904">
    <property type="entry name" value="Sc_DH/Rdtase_CS"/>
</dbReference>
<dbReference type="PRINTS" id="PR00080">
    <property type="entry name" value="SDRFAMILY"/>
</dbReference>
<evidence type="ECO:0000313" key="6">
    <source>
        <dbReference type="Proteomes" id="UP001596086"/>
    </source>
</evidence>
<comment type="similarity">
    <text evidence="1">Belongs to the short-chain dehydrogenases/reductases (SDR) family.</text>
</comment>
<keyword evidence="2 5" id="KW-0560">Oxidoreductase</keyword>
<dbReference type="Pfam" id="PF13561">
    <property type="entry name" value="adh_short_C2"/>
    <property type="match status" value="1"/>
</dbReference>
<keyword evidence="3" id="KW-0520">NAD</keyword>
<dbReference type="InterPro" id="IPR057326">
    <property type="entry name" value="KR_dom"/>
</dbReference>
<dbReference type="PROSITE" id="PS00061">
    <property type="entry name" value="ADH_SHORT"/>
    <property type="match status" value="1"/>
</dbReference>
<dbReference type="NCBIfam" id="NF005559">
    <property type="entry name" value="PRK07231.1"/>
    <property type="match status" value="1"/>
</dbReference>
<dbReference type="PRINTS" id="PR00081">
    <property type="entry name" value="GDHRDH"/>
</dbReference>
<dbReference type="InterPro" id="IPR002347">
    <property type="entry name" value="SDR_fam"/>
</dbReference>
<dbReference type="PANTHER" id="PTHR24321:SF8">
    <property type="entry name" value="ESTRADIOL 17-BETA-DEHYDROGENASE 8-RELATED"/>
    <property type="match status" value="1"/>
</dbReference>
<evidence type="ECO:0000256" key="2">
    <source>
        <dbReference type="ARBA" id="ARBA00023002"/>
    </source>
</evidence>
<accession>A0ABW0S1K4</accession>
<sequence length="246" mass="25543">MNLDNKSAIVTGAAGGIGLAIARRLLGGGASVVLADLDDERLASASAELAKDAAPARIAVVRCDVSNEADVANAVETAVQHFGGIDIVVNNAGLMVFKPLEEQTGEDWARILNVDLVGAFYFIKQAFLRMKEGGAIVNVGSVHAIETEPMVSSYAAAKAALLSLTRSAALEGKPKGIRVNAVLPGAIDTPMLWDNPNVRSGIEIIDKADVGQPEDVAEVVAFLASDSARFVQGASLLVDGGRLARL</sequence>
<dbReference type="EC" id="1.1.1.-" evidence="5"/>
<comment type="caution">
    <text evidence="5">The sequence shown here is derived from an EMBL/GenBank/DDBJ whole genome shotgun (WGS) entry which is preliminary data.</text>
</comment>